<protein>
    <recommendedName>
        <fullName evidence="13">C2H2-type domain-containing protein</fullName>
    </recommendedName>
</protein>
<feature type="compositionally biased region" description="Polar residues" evidence="12">
    <location>
        <begin position="54"/>
        <end position="64"/>
    </location>
</feature>
<reference evidence="14" key="1">
    <citation type="journal article" date="2023" name="Mol. Phylogenet. Evol.">
        <title>Genome-scale phylogeny and comparative genomics of the fungal order Sordariales.</title>
        <authorList>
            <person name="Hensen N."/>
            <person name="Bonometti L."/>
            <person name="Westerberg I."/>
            <person name="Brannstrom I.O."/>
            <person name="Guillou S."/>
            <person name="Cros-Aarteil S."/>
            <person name="Calhoun S."/>
            <person name="Haridas S."/>
            <person name="Kuo A."/>
            <person name="Mondo S."/>
            <person name="Pangilinan J."/>
            <person name="Riley R."/>
            <person name="LaButti K."/>
            <person name="Andreopoulos B."/>
            <person name="Lipzen A."/>
            <person name="Chen C."/>
            <person name="Yan M."/>
            <person name="Daum C."/>
            <person name="Ng V."/>
            <person name="Clum A."/>
            <person name="Steindorff A."/>
            <person name="Ohm R.A."/>
            <person name="Martin F."/>
            <person name="Silar P."/>
            <person name="Natvig D.O."/>
            <person name="Lalanne C."/>
            <person name="Gautier V."/>
            <person name="Ament-Velasquez S.L."/>
            <person name="Kruys A."/>
            <person name="Hutchinson M.I."/>
            <person name="Powell A.J."/>
            <person name="Barry K."/>
            <person name="Miller A.N."/>
            <person name="Grigoriev I.V."/>
            <person name="Debuchy R."/>
            <person name="Gladieux P."/>
            <person name="Hiltunen Thoren M."/>
            <person name="Johannesson H."/>
        </authorList>
    </citation>
    <scope>NUCLEOTIDE SEQUENCE</scope>
    <source>
        <strain evidence="14">PSN243</strain>
    </source>
</reference>
<comment type="subcellular location">
    <subcellularLocation>
        <location evidence="1">Nucleus</location>
    </subcellularLocation>
</comment>
<keyword evidence="15" id="KW-1185">Reference proteome</keyword>
<feature type="compositionally biased region" description="Pro residues" evidence="12">
    <location>
        <begin position="1"/>
        <end position="17"/>
    </location>
</feature>
<accession>A0AAV9GZZ6</accession>
<feature type="compositionally biased region" description="Gly residues" evidence="12">
    <location>
        <begin position="152"/>
        <end position="162"/>
    </location>
</feature>
<evidence type="ECO:0000256" key="3">
    <source>
        <dbReference type="ARBA" id="ARBA00022723"/>
    </source>
</evidence>
<comment type="similarity">
    <text evidence="2">Belongs to the krueppel C2H2-type zinc-finger protein family.</text>
</comment>
<reference evidence="14" key="2">
    <citation type="submission" date="2023-05" db="EMBL/GenBank/DDBJ databases">
        <authorList>
            <consortium name="Lawrence Berkeley National Laboratory"/>
            <person name="Steindorff A."/>
            <person name="Hensen N."/>
            <person name="Bonometti L."/>
            <person name="Westerberg I."/>
            <person name="Brannstrom I.O."/>
            <person name="Guillou S."/>
            <person name="Cros-Aarteil S."/>
            <person name="Calhoun S."/>
            <person name="Haridas S."/>
            <person name="Kuo A."/>
            <person name="Mondo S."/>
            <person name="Pangilinan J."/>
            <person name="Riley R."/>
            <person name="Labutti K."/>
            <person name="Andreopoulos B."/>
            <person name="Lipzen A."/>
            <person name="Chen C."/>
            <person name="Yanf M."/>
            <person name="Daum C."/>
            <person name="Ng V."/>
            <person name="Clum A."/>
            <person name="Ohm R."/>
            <person name="Martin F."/>
            <person name="Silar P."/>
            <person name="Natvig D."/>
            <person name="Lalanne C."/>
            <person name="Gautier V."/>
            <person name="Ament-Velasquez S.L."/>
            <person name="Kruys A."/>
            <person name="Hutchinson M.I."/>
            <person name="Powell A.J."/>
            <person name="Barry K."/>
            <person name="Miller A.N."/>
            <person name="Grigoriev I.V."/>
            <person name="Debuchy R."/>
            <person name="Gladieux P."/>
            <person name="Thoren M.H."/>
            <person name="Johannesson H."/>
        </authorList>
    </citation>
    <scope>NUCLEOTIDE SEQUENCE</scope>
    <source>
        <strain evidence="14">PSN243</strain>
    </source>
</reference>
<keyword evidence="6" id="KW-0862">Zinc</keyword>
<dbReference type="PROSITE" id="PS50157">
    <property type="entry name" value="ZINC_FINGER_C2H2_2"/>
    <property type="match status" value="2"/>
</dbReference>
<evidence type="ECO:0000313" key="15">
    <source>
        <dbReference type="Proteomes" id="UP001321760"/>
    </source>
</evidence>
<dbReference type="GO" id="GO:0000977">
    <property type="term" value="F:RNA polymerase II transcription regulatory region sequence-specific DNA binding"/>
    <property type="evidence" value="ECO:0007669"/>
    <property type="project" value="TreeGrafter"/>
</dbReference>
<dbReference type="GO" id="GO:0008270">
    <property type="term" value="F:zinc ion binding"/>
    <property type="evidence" value="ECO:0007669"/>
    <property type="project" value="UniProtKB-KW"/>
</dbReference>
<evidence type="ECO:0000256" key="10">
    <source>
        <dbReference type="ARBA" id="ARBA00023242"/>
    </source>
</evidence>
<dbReference type="FunFam" id="3.30.160.60:FF:001156">
    <property type="entry name" value="Zinc finger protein 407"/>
    <property type="match status" value="1"/>
</dbReference>
<evidence type="ECO:0000259" key="13">
    <source>
        <dbReference type="PROSITE" id="PS50157"/>
    </source>
</evidence>
<comment type="caution">
    <text evidence="14">The sequence shown here is derived from an EMBL/GenBank/DDBJ whole genome shotgun (WGS) entry which is preliminary data.</text>
</comment>
<feature type="compositionally biased region" description="Polar residues" evidence="12">
    <location>
        <begin position="82"/>
        <end position="143"/>
    </location>
</feature>
<keyword evidence="5 11" id="KW-0863">Zinc-finger</keyword>
<dbReference type="InterPro" id="IPR050717">
    <property type="entry name" value="C2H2-ZF_Transcription_Reg"/>
</dbReference>
<keyword evidence="3" id="KW-0479">Metal-binding</keyword>
<evidence type="ECO:0000256" key="8">
    <source>
        <dbReference type="ARBA" id="ARBA00023125"/>
    </source>
</evidence>
<feature type="domain" description="C2H2-type" evidence="13">
    <location>
        <begin position="381"/>
        <end position="408"/>
    </location>
</feature>
<feature type="compositionally biased region" description="Polar residues" evidence="12">
    <location>
        <begin position="227"/>
        <end position="236"/>
    </location>
</feature>
<dbReference type="Proteomes" id="UP001321760">
    <property type="component" value="Unassembled WGS sequence"/>
</dbReference>
<keyword evidence="9" id="KW-0804">Transcription</keyword>
<keyword evidence="10" id="KW-0539">Nucleus</keyword>
<organism evidence="14 15">
    <name type="scientific">Podospora aff. communis PSN243</name>
    <dbReference type="NCBI Taxonomy" id="3040156"/>
    <lineage>
        <taxon>Eukaryota</taxon>
        <taxon>Fungi</taxon>
        <taxon>Dikarya</taxon>
        <taxon>Ascomycota</taxon>
        <taxon>Pezizomycotina</taxon>
        <taxon>Sordariomycetes</taxon>
        <taxon>Sordariomycetidae</taxon>
        <taxon>Sordariales</taxon>
        <taxon>Podosporaceae</taxon>
        <taxon>Podospora</taxon>
    </lineage>
</organism>
<dbReference type="InterPro" id="IPR036236">
    <property type="entry name" value="Znf_C2H2_sf"/>
</dbReference>
<evidence type="ECO:0000256" key="4">
    <source>
        <dbReference type="ARBA" id="ARBA00022737"/>
    </source>
</evidence>
<dbReference type="AlphaFoldDB" id="A0AAV9GZZ6"/>
<evidence type="ECO:0000256" key="6">
    <source>
        <dbReference type="ARBA" id="ARBA00022833"/>
    </source>
</evidence>
<evidence type="ECO:0000256" key="11">
    <source>
        <dbReference type="PROSITE-ProRule" id="PRU00042"/>
    </source>
</evidence>
<evidence type="ECO:0000256" key="5">
    <source>
        <dbReference type="ARBA" id="ARBA00022771"/>
    </source>
</evidence>
<dbReference type="Gene3D" id="3.30.160.60">
    <property type="entry name" value="Classic Zinc Finger"/>
    <property type="match status" value="2"/>
</dbReference>
<feature type="compositionally biased region" description="Low complexity" evidence="12">
    <location>
        <begin position="168"/>
        <end position="185"/>
    </location>
</feature>
<evidence type="ECO:0000256" key="1">
    <source>
        <dbReference type="ARBA" id="ARBA00004123"/>
    </source>
</evidence>
<dbReference type="SMART" id="SM00355">
    <property type="entry name" value="ZnF_C2H2"/>
    <property type="match status" value="2"/>
</dbReference>
<keyword evidence="8" id="KW-0238">DNA-binding</keyword>
<evidence type="ECO:0000313" key="14">
    <source>
        <dbReference type="EMBL" id="KAK4453524.1"/>
    </source>
</evidence>
<feature type="compositionally biased region" description="Low complexity" evidence="12">
    <location>
        <begin position="194"/>
        <end position="215"/>
    </location>
</feature>
<dbReference type="SUPFAM" id="SSF57667">
    <property type="entry name" value="beta-beta-alpha zinc fingers"/>
    <property type="match status" value="1"/>
</dbReference>
<gene>
    <name evidence="14" type="ORF">QBC34DRAFT_446437</name>
</gene>
<feature type="region of interest" description="Disordered" evidence="12">
    <location>
        <begin position="429"/>
        <end position="470"/>
    </location>
</feature>
<feature type="region of interest" description="Disordered" evidence="12">
    <location>
        <begin position="1"/>
        <end position="295"/>
    </location>
</feature>
<evidence type="ECO:0000256" key="12">
    <source>
        <dbReference type="SAM" id="MobiDB-lite"/>
    </source>
</evidence>
<name>A0AAV9GZZ6_9PEZI</name>
<dbReference type="PANTHER" id="PTHR14196">
    <property type="entry name" value="ODD-SKIPPED - RELATED"/>
    <property type="match status" value="1"/>
</dbReference>
<feature type="domain" description="C2H2-type" evidence="13">
    <location>
        <begin position="409"/>
        <end position="438"/>
    </location>
</feature>
<feature type="compositionally biased region" description="Pro residues" evidence="12">
    <location>
        <begin position="273"/>
        <end position="284"/>
    </location>
</feature>
<evidence type="ECO:0000256" key="9">
    <source>
        <dbReference type="ARBA" id="ARBA00023163"/>
    </source>
</evidence>
<dbReference type="PANTHER" id="PTHR14196:SF0">
    <property type="entry name" value="PROTEIN BOWEL"/>
    <property type="match status" value="1"/>
</dbReference>
<dbReference type="InterPro" id="IPR013087">
    <property type="entry name" value="Znf_C2H2_type"/>
</dbReference>
<keyword evidence="7" id="KW-0805">Transcription regulation</keyword>
<evidence type="ECO:0000256" key="2">
    <source>
        <dbReference type="ARBA" id="ARBA00006991"/>
    </source>
</evidence>
<dbReference type="GO" id="GO:0000981">
    <property type="term" value="F:DNA-binding transcription factor activity, RNA polymerase II-specific"/>
    <property type="evidence" value="ECO:0007669"/>
    <property type="project" value="TreeGrafter"/>
</dbReference>
<proteinExistence type="inferred from homology"/>
<dbReference type="GO" id="GO:0005634">
    <property type="term" value="C:nucleus"/>
    <property type="evidence" value="ECO:0007669"/>
    <property type="project" value="UniProtKB-SubCell"/>
</dbReference>
<dbReference type="FunFam" id="3.30.160.60:FF:000100">
    <property type="entry name" value="Zinc finger 45-like"/>
    <property type="match status" value="1"/>
</dbReference>
<dbReference type="EMBL" id="MU865920">
    <property type="protein sequence ID" value="KAK4453524.1"/>
    <property type="molecule type" value="Genomic_DNA"/>
</dbReference>
<sequence length="470" mass="49379">MTRRSPPPDPPSPPSPPLTRTNSRSSAAAGTGFLTPSSGVASDGLSPASGGVNTGSSGASQPGSNHALYYPGTWPTPGGLNSAYTYTPTSSAPVSASLGQPHQYQRSSVYGQVSPSLTQFGGRTASSPANADSLPQPSSSYQDHGSFPSPIGAGGGGGGGGHGHGHHAQQQQQQQQSQHQQSHQHQQQHHHQQPHQQQQQQQQQQVQQSQEQPPQSLHAHAGGLPQPSGQQQNAAAVSSAGAPEGNHYRQPQTPAYAYPASSTPQQASYPSFQGPPPQPSPTAPSPTTTGALNHGLLTSAMRPPHMAFNPRPIPPMGTYAPYGQLGGPVMSNVHHPGTPMAVVGGGGMAPHMGHNYGHHLPYSMHGHHHHPGGPSAQERPFKCDQCPQSFNRNHDLKRHKRIHLSVKPFPCCNCDKSFSRKDALKRHRLVKGHTATDNDVEMEGPNGAGGDDGSAPSDDGQDSPRIVKKE</sequence>
<keyword evidence="4" id="KW-0677">Repeat</keyword>
<feature type="compositionally biased region" description="Polar residues" evidence="12">
    <location>
        <begin position="260"/>
        <end position="271"/>
    </location>
</feature>
<dbReference type="PROSITE" id="PS00028">
    <property type="entry name" value="ZINC_FINGER_C2H2_1"/>
    <property type="match status" value="2"/>
</dbReference>
<dbReference type="Pfam" id="PF00096">
    <property type="entry name" value="zf-C2H2"/>
    <property type="match status" value="2"/>
</dbReference>
<evidence type="ECO:0000256" key="7">
    <source>
        <dbReference type="ARBA" id="ARBA00023015"/>
    </source>
</evidence>